<organism evidence="1 2">
    <name type="scientific">Amycolatopsis minnesotensis</name>
    <dbReference type="NCBI Taxonomy" id="337894"/>
    <lineage>
        <taxon>Bacteria</taxon>
        <taxon>Bacillati</taxon>
        <taxon>Actinomycetota</taxon>
        <taxon>Actinomycetes</taxon>
        <taxon>Pseudonocardiales</taxon>
        <taxon>Pseudonocardiaceae</taxon>
        <taxon>Amycolatopsis</taxon>
    </lineage>
</organism>
<accession>A0ABN2Q0J3</accession>
<comment type="caution">
    <text evidence="1">The sequence shown here is derived from an EMBL/GenBank/DDBJ whole genome shotgun (WGS) entry which is preliminary data.</text>
</comment>
<reference evidence="1 2" key="1">
    <citation type="journal article" date="2019" name="Int. J. Syst. Evol. Microbiol.">
        <title>The Global Catalogue of Microorganisms (GCM) 10K type strain sequencing project: providing services to taxonomists for standard genome sequencing and annotation.</title>
        <authorList>
            <consortium name="The Broad Institute Genomics Platform"/>
            <consortium name="The Broad Institute Genome Sequencing Center for Infectious Disease"/>
            <person name="Wu L."/>
            <person name="Ma J."/>
        </authorList>
    </citation>
    <scope>NUCLEOTIDE SEQUENCE [LARGE SCALE GENOMIC DNA]</scope>
    <source>
        <strain evidence="1 2">JCM 14545</strain>
    </source>
</reference>
<dbReference type="Proteomes" id="UP001501116">
    <property type="component" value="Unassembled WGS sequence"/>
</dbReference>
<protein>
    <submittedName>
        <fullName evidence="1">Uncharacterized protein</fullName>
    </submittedName>
</protein>
<gene>
    <name evidence="1" type="ORF">GCM10009754_04280</name>
</gene>
<evidence type="ECO:0000313" key="2">
    <source>
        <dbReference type="Proteomes" id="UP001501116"/>
    </source>
</evidence>
<dbReference type="EMBL" id="BAAANN010000002">
    <property type="protein sequence ID" value="GAA1940277.1"/>
    <property type="molecule type" value="Genomic_DNA"/>
</dbReference>
<evidence type="ECO:0000313" key="1">
    <source>
        <dbReference type="EMBL" id="GAA1940277.1"/>
    </source>
</evidence>
<proteinExistence type="predicted"/>
<name>A0ABN2Q0J3_9PSEU</name>
<sequence>MNSFKNAASAVFWVDFTADVRVPLNTEPSFLLSLAFTCASRNRTGLRPRGDRHALVLSGQAALFSGSSKTLAK</sequence>
<keyword evidence="2" id="KW-1185">Reference proteome</keyword>